<dbReference type="EMBL" id="KQ982540">
    <property type="protein sequence ID" value="KYQ55399.1"/>
    <property type="molecule type" value="Genomic_DNA"/>
</dbReference>
<dbReference type="AlphaFoldDB" id="A0A151X524"/>
<evidence type="ECO:0000256" key="1">
    <source>
        <dbReference type="SAM" id="Phobius"/>
    </source>
</evidence>
<proteinExistence type="predicted"/>
<reference evidence="2 3" key="1">
    <citation type="submission" date="2015-09" db="EMBL/GenBank/DDBJ databases">
        <title>Trachymyrmex zeteki WGS genome.</title>
        <authorList>
            <person name="Nygaard S."/>
            <person name="Hu H."/>
            <person name="Boomsma J."/>
            <person name="Zhang G."/>
        </authorList>
    </citation>
    <scope>NUCLEOTIDE SEQUENCE [LARGE SCALE GENOMIC DNA]</scope>
    <source>
        <strain evidence="2">Tzet28-1</strain>
        <tissue evidence="2">Whole body</tissue>
    </source>
</reference>
<gene>
    <name evidence="2" type="ORF">ALC60_05687</name>
</gene>
<evidence type="ECO:0000313" key="3">
    <source>
        <dbReference type="Proteomes" id="UP000075809"/>
    </source>
</evidence>
<accession>A0A151X524</accession>
<keyword evidence="1" id="KW-1133">Transmembrane helix</keyword>
<feature type="transmembrane region" description="Helical" evidence="1">
    <location>
        <begin position="27"/>
        <end position="45"/>
    </location>
</feature>
<keyword evidence="1" id="KW-0472">Membrane</keyword>
<sequence length="173" mass="20308">MKYLYLRCLTSGWHRSSLCQSFATDSFFQLTYLFLVILILVTITVRRKTSFLTTFITKKSLKLIVYVLNNSSETIRVINCISITRNYSLGIQIREEQTVYQGGLSETRFSHNHKCELEAFLHRFPMDLIRQIREAHISRCLQARKLEKSVPELLVISLDKRSVPFMYIFTNVD</sequence>
<evidence type="ECO:0000313" key="2">
    <source>
        <dbReference type="EMBL" id="KYQ55399.1"/>
    </source>
</evidence>
<organism evidence="2 3">
    <name type="scientific">Mycetomoellerius zeteki</name>
    <dbReference type="NCBI Taxonomy" id="64791"/>
    <lineage>
        <taxon>Eukaryota</taxon>
        <taxon>Metazoa</taxon>
        <taxon>Ecdysozoa</taxon>
        <taxon>Arthropoda</taxon>
        <taxon>Hexapoda</taxon>
        <taxon>Insecta</taxon>
        <taxon>Pterygota</taxon>
        <taxon>Neoptera</taxon>
        <taxon>Endopterygota</taxon>
        <taxon>Hymenoptera</taxon>
        <taxon>Apocrita</taxon>
        <taxon>Aculeata</taxon>
        <taxon>Formicoidea</taxon>
        <taxon>Formicidae</taxon>
        <taxon>Myrmicinae</taxon>
        <taxon>Mycetomoellerius</taxon>
    </lineage>
</organism>
<keyword evidence="3" id="KW-1185">Reference proteome</keyword>
<keyword evidence="1" id="KW-0812">Transmembrane</keyword>
<name>A0A151X524_9HYME</name>
<dbReference type="Proteomes" id="UP000075809">
    <property type="component" value="Unassembled WGS sequence"/>
</dbReference>
<protein>
    <submittedName>
        <fullName evidence="2">Uncharacterized protein</fullName>
    </submittedName>
</protein>